<sequence length="48" mass="5370">MIIFTSSKAAIRTDEANRRLIPELATAMAEKAQTATIAVKYSLYFHII</sequence>
<dbReference type="EMBL" id="SMBZ01000052">
    <property type="protein sequence ID" value="TCV07436.1"/>
    <property type="molecule type" value="Genomic_DNA"/>
</dbReference>
<protein>
    <submittedName>
        <fullName evidence="1">Uncharacterized protein</fullName>
    </submittedName>
</protein>
<gene>
    <name evidence="1" type="ORF">EDC17_105211</name>
</gene>
<organism evidence="1 2">
    <name type="scientific">Sphingobacterium alimentarium</name>
    <dbReference type="NCBI Taxonomy" id="797292"/>
    <lineage>
        <taxon>Bacteria</taxon>
        <taxon>Pseudomonadati</taxon>
        <taxon>Bacteroidota</taxon>
        <taxon>Sphingobacteriia</taxon>
        <taxon>Sphingobacteriales</taxon>
        <taxon>Sphingobacteriaceae</taxon>
        <taxon>Sphingobacterium</taxon>
    </lineage>
</organism>
<dbReference type="RefSeq" id="WP_165894437.1">
    <property type="nucleotide sequence ID" value="NZ_SMBZ01000052.1"/>
</dbReference>
<name>A0A4R3VLM4_9SPHI</name>
<dbReference type="Proteomes" id="UP000295197">
    <property type="component" value="Unassembled WGS sequence"/>
</dbReference>
<comment type="caution">
    <text evidence="1">The sequence shown here is derived from an EMBL/GenBank/DDBJ whole genome shotgun (WGS) entry which is preliminary data.</text>
</comment>
<evidence type="ECO:0000313" key="2">
    <source>
        <dbReference type="Proteomes" id="UP000295197"/>
    </source>
</evidence>
<proteinExistence type="predicted"/>
<dbReference type="AlphaFoldDB" id="A0A4R3VLM4"/>
<reference evidence="1 2" key="1">
    <citation type="submission" date="2019-03" db="EMBL/GenBank/DDBJ databases">
        <title>Genomic Encyclopedia of Type Strains, Phase IV (KMG-IV): sequencing the most valuable type-strain genomes for metagenomic binning, comparative biology and taxonomic classification.</title>
        <authorList>
            <person name="Goeker M."/>
        </authorList>
    </citation>
    <scope>NUCLEOTIDE SEQUENCE [LARGE SCALE GENOMIC DNA]</scope>
    <source>
        <strain evidence="1 2">DSM 22362</strain>
    </source>
</reference>
<evidence type="ECO:0000313" key="1">
    <source>
        <dbReference type="EMBL" id="TCV07436.1"/>
    </source>
</evidence>
<keyword evidence="2" id="KW-1185">Reference proteome</keyword>
<accession>A0A4R3VLM4</accession>